<evidence type="ECO:0000256" key="1">
    <source>
        <dbReference type="ARBA" id="ARBA00022741"/>
    </source>
</evidence>
<evidence type="ECO:0000313" key="4">
    <source>
        <dbReference type="EMBL" id="SDH51238.1"/>
    </source>
</evidence>
<organism evidence="4 5">
    <name type="scientific">Alteribacillus bidgolensis</name>
    <dbReference type="NCBI Taxonomy" id="930129"/>
    <lineage>
        <taxon>Bacteria</taxon>
        <taxon>Bacillati</taxon>
        <taxon>Bacillota</taxon>
        <taxon>Bacilli</taxon>
        <taxon>Bacillales</taxon>
        <taxon>Bacillaceae</taxon>
        <taxon>Alteribacillus</taxon>
    </lineage>
</organism>
<dbReference type="InterPro" id="IPR027417">
    <property type="entry name" value="P-loop_NTPase"/>
</dbReference>
<evidence type="ECO:0000313" key="5">
    <source>
        <dbReference type="Proteomes" id="UP000199017"/>
    </source>
</evidence>
<evidence type="ECO:0000259" key="3">
    <source>
        <dbReference type="PROSITE" id="PS50045"/>
    </source>
</evidence>
<evidence type="ECO:0000256" key="2">
    <source>
        <dbReference type="ARBA" id="ARBA00022840"/>
    </source>
</evidence>
<dbReference type="InterPro" id="IPR002078">
    <property type="entry name" value="Sigma_54_int"/>
</dbReference>
<dbReference type="PANTHER" id="PTHR32071">
    <property type="entry name" value="TRANSCRIPTIONAL REGULATORY PROTEIN"/>
    <property type="match status" value="1"/>
</dbReference>
<feature type="domain" description="Sigma-54 factor interaction" evidence="3">
    <location>
        <begin position="1"/>
        <end position="58"/>
    </location>
</feature>
<keyword evidence="5" id="KW-1185">Reference proteome</keyword>
<keyword evidence="1" id="KW-0547">Nucleotide-binding</keyword>
<dbReference type="Pfam" id="PF00158">
    <property type="entry name" value="Sigma54_activat"/>
    <property type="match status" value="1"/>
</dbReference>
<dbReference type="Proteomes" id="UP000199017">
    <property type="component" value="Unassembled WGS sequence"/>
</dbReference>
<dbReference type="GO" id="GO:0006355">
    <property type="term" value="P:regulation of DNA-templated transcription"/>
    <property type="evidence" value="ECO:0007669"/>
    <property type="project" value="InterPro"/>
</dbReference>
<dbReference type="GO" id="GO:0005524">
    <property type="term" value="F:ATP binding"/>
    <property type="evidence" value="ECO:0007669"/>
    <property type="project" value="UniProtKB-KW"/>
</dbReference>
<sequence>MQAKLLRVFQENGFYKVGGTKRVQVDVRIITATHRSVEEMVQKGEFREDLFYRLNVIS</sequence>
<proteinExistence type="predicted"/>
<accession>A0A1G8D0B8</accession>
<gene>
    <name evidence="4" type="ORF">SAMN05216352_101510</name>
</gene>
<dbReference type="STRING" id="930129.SAMN05216352_101510"/>
<dbReference type="AlphaFoldDB" id="A0A1G8D0B8"/>
<dbReference type="Gene3D" id="3.40.50.300">
    <property type="entry name" value="P-loop containing nucleotide triphosphate hydrolases"/>
    <property type="match status" value="1"/>
</dbReference>
<keyword evidence="2" id="KW-0067">ATP-binding</keyword>
<dbReference type="SUPFAM" id="SSF52540">
    <property type="entry name" value="P-loop containing nucleoside triphosphate hydrolases"/>
    <property type="match status" value="1"/>
</dbReference>
<protein>
    <submittedName>
        <fullName evidence="4">Nif-specific regulatory protein/two-component system, NtrC family, response regulator PilR/two-component system, NtrC family, response regulator AtoC</fullName>
    </submittedName>
</protein>
<name>A0A1G8D0B8_9BACI</name>
<dbReference type="EMBL" id="FNDU01000001">
    <property type="protein sequence ID" value="SDH51238.1"/>
    <property type="molecule type" value="Genomic_DNA"/>
</dbReference>
<reference evidence="4 5" key="1">
    <citation type="submission" date="2016-10" db="EMBL/GenBank/DDBJ databases">
        <authorList>
            <person name="de Groot N.N."/>
        </authorList>
    </citation>
    <scope>NUCLEOTIDE SEQUENCE [LARGE SCALE GENOMIC DNA]</scope>
    <source>
        <strain evidence="5">P4B,CCM 7963,CECT 7998,DSM 25260,IBRC-M 10614,KCTC 13821</strain>
    </source>
</reference>
<dbReference type="PROSITE" id="PS50045">
    <property type="entry name" value="SIGMA54_INTERACT_4"/>
    <property type="match status" value="1"/>
</dbReference>